<dbReference type="Pfam" id="PF03006">
    <property type="entry name" value="HlyIII"/>
    <property type="match status" value="1"/>
</dbReference>
<dbReference type="AlphaFoldDB" id="A0A8J7J0M8"/>
<evidence type="ECO:0000256" key="6">
    <source>
        <dbReference type="ARBA" id="ARBA00023136"/>
    </source>
</evidence>
<proteinExistence type="inferred from homology"/>
<evidence type="ECO:0000256" key="7">
    <source>
        <dbReference type="PIRSR" id="PIRSR604254-1"/>
    </source>
</evidence>
<keyword evidence="3" id="KW-1003">Cell membrane</keyword>
<name>A0A8J7J0M8_9BACT</name>
<dbReference type="RefSeq" id="WP_199385053.1">
    <property type="nucleotide sequence ID" value="NZ_JAEMHM010000012.1"/>
</dbReference>
<dbReference type="InterPro" id="IPR005744">
    <property type="entry name" value="Hy-lIII"/>
</dbReference>
<keyword evidence="7" id="KW-0479">Metal-binding</keyword>
<feature type="transmembrane region" description="Helical" evidence="8">
    <location>
        <begin position="149"/>
        <end position="166"/>
    </location>
</feature>
<evidence type="ECO:0000313" key="10">
    <source>
        <dbReference type="Proteomes" id="UP000636888"/>
    </source>
</evidence>
<organism evidence="9 10">
    <name type="scientific">Geomesophilobacter sediminis</name>
    <dbReference type="NCBI Taxonomy" id="2798584"/>
    <lineage>
        <taxon>Bacteria</taxon>
        <taxon>Pseudomonadati</taxon>
        <taxon>Thermodesulfobacteriota</taxon>
        <taxon>Desulfuromonadia</taxon>
        <taxon>Geobacterales</taxon>
        <taxon>Geobacteraceae</taxon>
        <taxon>Geomesophilobacter</taxon>
    </lineage>
</organism>
<feature type="transmembrane region" description="Helical" evidence="8">
    <location>
        <begin position="123"/>
        <end position="142"/>
    </location>
</feature>
<evidence type="ECO:0000256" key="3">
    <source>
        <dbReference type="ARBA" id="ARBA00022475"/>
    </source>
</evidence>
<dbReference type="GO" id="GO:0005886">
    <property type="term" value="C:plasma membrane"/>
    <property type="evidence" value="ECO:0007669"/>
    <property type="project" value="UniProtKB-SubCell"/>
</dbReference>
<feature type="binding site" evidence="7">
    <location>
        <position position="82"/>
    </location>
    <ligand>
        <name>Zn(2+)</name>
        <dbReference type="ChEBI" id="CHEBI:29105"/>
    </ligand>
</feature>
<comment type="similarity">
    <text evidence="2">Belongs to the UPF0073 (Hly-III) family.</text>
</comment>
<comment type="subcellular location">
    <subcellularLocation>
        <location evidence="1">Cell membrane</location>
        <topology evidence="1">Multi-pass membrane protein</topology>
    </subcellularLocation>
</comment>
<keyword evidence="4 8" id="KW-0812">Transmembrane</keyword>
<feature type="transmembrane region" description="Helical" evidence="8">
    <location>
        <begin position="58"/>
        <end position="78"/>
    </location>
</feature>
<reference evidence="9" key="1">
    <citation type="submission" date="2020-12" db="EMBL/GenBank/DDBJ databases">
        <title>Geomonas sp. Red875, isolated from river sediment.</title>
        <authorList>
            <person name="Xu Z."/>
            <person name="Zhang Z."/>
            <person name="Masuda Y."/>
            <person name="Itoh H."/>
            <person name="Senoo K."/>
        </authorList>
    </citation>
    <scope>NUCLEOTIDE SEQUENCE</scope>
    <source>
        <strain evidence="9">Red875</strain>
    </source>
</reference>
<gene>
    <name evidence="9" type="ORF">JFN93_15735</name>
</gene>
<evidence type="ECO:0000313" key="9">
    <source>
        <dbReference type="EMBL" id="MBJ6726167.1"/>
    </source>
</evidence>
<sequence length="231" mass="26238">MASGYHEEVKRPHDILNRIEYYSEKEELFNRWTHGIGALLSLVGAILLIQHTVGKGDVFRLVSVIVYGVALLVFYTLSTAYHSVKDPYSRYLFRILDHAAIYLMIAGSYTPFTLVTLRGPVGWRLFYTVWGLAAIGVIFKIFMTHKFRVLGPIFYLIMGWIVVVAIKPLSASLPPDGLKLLFTGGVTYTAGVIFYAWDRIPYNHAIWHLFVLSGSACHFLAIFYYVTPLHL</sequence>
<feature type="transmembrane region" description="Helical" evidence="8">
    <location>
        <begin position="99"/>
        <end position="117"/>
    </location>
</feature>
<comment type="caution">
    <text evidence="9">The sequence shown here is derived from an EMBL/GenBank/DDBJ whole genome shotgun (WGS) entry which is preliminary data.</text>
</comment>
<dbReference type="Proteomes" id="UP000636888">
    <property type="component" value="Unassembled WGS sequence"/>
</dbReference>
<dbReference type="InterPro" id="IPR004254">
    <property type="entry name" value="AdipoR/HlyIII-related"/>
</dbReference>
<feature type="transmembrane region" description="Helical" evidence="8">
    <location>
        <begin position="32"/>
        <end position="52"/>
    </location>
</feature>
<evidence type="ECO:0000256" key="4">
    <source>
        <dbReference type="ARBA" id="ARBA00022692"/>
    </source>
</evidence>
<dbReference type="GO" id="GO:0046872">
    <property type="term" value="F:metal ion binding"/>
    <property type="evidence" value="ECO:0007669"/>
    <property type="project" value="UniProtKB-KW"/>
</dbReference>
<feature type="transmembrane region" description="Helical" evidence="8">
    <location>
        <begin position="178"/>
        <end position="197"/>
    </location>
</feature>
<dbReference type="PANTHER" id="PTHR20855:SF3">
    <property type="entry name" value="LD03007P"/>
    <property type="match status" value="1"/>
</dbReference>
<feature type="transmembrane region" description="Helical" evidence="8">
    <location>
        <begin position="209"/>
        <end position="226"/>
    </location>
</feature>
<feature type="binding site" evidence="7">
    <location>
        <position position="204"/>
    </location>
    <ligand>
        <name>Zn(2+)</name>
        <dbReference type="ChEBI" id="CHEBI:29105"/>
    </ligand>
</feature>
<feature type="binding site" evidence="7">
    <location>
        <position position="208"/>
    </location>
    <ligand>
        <name>Zn(2+)</name>
        <dbReference type="ChEBI" id="CHEBI:29105"/>
    </ligand>
</feature>
<accession>A0A8J7J0M8</accession>
<keyword evidence="5 8" id="KW-1133">Transmembrane helix</keyword>
<evidence type="ECO:0000256" key="1">
    <source>
        <dbReference type="ARBA" id="ARBA00004651"/>
    </source>
</evidence>
<dbReference type="GO" id="GO:0140911">
    <property type="term" value="F:pore-forming activity"/>
    <property type="evidence" value="ECO:0007669"/>
    <property type="project" value="InterPro"/>
</dbReference>
<dbReference type="NCBIfam" id="TIGR01065">
    <property type="entry name" value="hlyIII"/>
    <property type="match status" value="1"/>
</dbReference>
<protein>
    <submittedName>
        <fullName evidence="9">Hemolysin III family protein</fullName>
    </submittedName>
</protein>
<evidence type="ECO:0000256" key="8">
    <source>
        <dbReference type="SAM" id="Phobius"/>
    </source>
</evidence>
<keyword evidence="7" id="KW-0862">Zinc</keyword>
<keyword evidence="6 8" id="KW-0472">Membrane</keyword>
<evidence type="ECO:0000256" key="2">
    <source>
        <dbReference type="ARBA" id="ARBA00008488"/>
    </source>
</evidence>
<evidence type="ECO:0000256" key="5">
    <source>
        <dbReference type="ARBA" id="ARBA00022989"/>
    </source>
</evidence>
<keyword evidence="10" id="KW-1185">Reference proteome</keyword>
<dbReference type="EMBL" id="JAEMHM010000012">
    <property type="protein sequence ID" value="MBJ6726167.1"/>
    <property type="molecule type" value="Genomic_DNA"/>
</dbReference>
<dbReference type="PANTHER" id="PTHR20855">
    <property type="entry name" value="ADIPOR/PROGESTIN RECEPTOR-RELATED"/>
    <property type="match status" value="1"/>
</dbReference>